<dbReference type="Pfam" id="PF08439">
    <property type="entry name" value="Peptidase_M3_N"/>
    <property type="match status" value="1"/>
</dbReference>
<dbReference type="InterPro" id="IPR001567">
    <property type="entry name" value="Pept_M3A_M3B_dom"/>
</dbReference>
<comment type="similarity">
    <text evidence="6">Belongs to the peptidase M3 family.</text>
</comment>
<keyword evidence="10" id="KW-1185">Reference proteome</keyword>
<dbReference type="KEGG" id="rca:Rcas_3273"/>
<keyword evidence="5 6" id="KW-0482">Metalloprotease</keyword>
<dbReference type="PANTHER" id="PTHR34217:SF1">
    <property type="entry name" value="CARBOXYPEPTIDASE 1"/>
    <property type="match status" value="1"/>
</dbReference>
<dbReference type="RefSeq" id="WP_012121748.1">
    <property type="nucleotide sequence ID" value="NC_009767.1"/>
</dbReference>
<evidence type="ECO:0000313" key="9">
    <source>
        <dbReference type="EMBL" id="ABU59324.1"/>
    </source>
</evidence>
<evidence type="ECO:0000256" key="3">
    <source>
        <dbReference type="ARBA" id="ARBA00022801"/>
    </source>
</evidence>
<dbReference type="CDD" id="cd09607">
    <property type="entry name" value="M3B_PepF"/>
    <property type="match status" value="1"/>
</dbReference>
<dbReference type="Proteomes" id="UP000000263">
    <property type="component" value="Chromosome"/>
</dbReference>
<evidence type="ECO:0000256" key="4">
    <source>
        <dbReference type="ARBA" id="ARBA00022833"/>
    </source>
</evidence>
<accession>A7NP28</accession>
<feature type="domain" description="Oligopeptidase F N-terminal" evidence="8">
    <location>
        <begin position="130"/>
        <end position="187"/>
    </location>
</feature>
<dbReference type="InterPro" id="IPR042088">
    <property type="entry name" value="OligoPept_F_C"/>
</dbReference>
<dbReference type="PANTHER" id="PTHR34217">
    <property type="entry name" value="METAL-DEPENDENT CARBOXYPEPTIDASE"/>
    <property type="match status" value="1"/>
</dbReference>
<dbReference type="OrthoDB" id="9766487at2"/>
<name>A7NP28_ROSCS</name>
<dbReference type="InterPro" id="IPR034006">
    <property type="entry name" value="M3B_PepF_2"/>
</dbReference>
<dbReference type="EMBL" id="CP000804">
    <property type="protein sequence ID" value="ABU59324.1"/>
    <property type="molecule type" value="Genomic_DNA"/>
</dbReference>
<dbReference type="GO" id="GO:0004222">
    <property type="term" value="F:metalloendopeptidase activity"/>
    <property type="evidence" value="ECO:0007669"/>
    <property type="project" value="InterPro"/>
</dbReference>
<dbReference type="GO" id="GO:0046872">
    <property type="term" value="F:metal ion binding"/>
    <property type="evidence" value="ECO:0007669"/>
    <property type="project" value="UniProtKB-UniRule"/>
</dbReference>
<dbReference type="GO" id="GO:0004181">
    <property type="term" value="F:metallocarboxypeptidase activity"/>
    <property type="evidence" value="ECO:0007669"/>
    <property type="project" value="InterPro"/>
</dbReference>
<dbReference type="InterPro" id="IPR011977">
    <property type="entry name" value="Pept_M3B_clade3"/>
</dbReference>
<keyword evidence="4 6" id="KW-0862">Zinc</keyword>
<dbReference type="InterPro" id="IPR001333">
    <property type="entry name" value="Peptidase_M32_Taq"/>
</dbReference>
<sequence length="603" mass="67796">MTASVSETLPHWDMTVVYPALDAPEFNRDLVAVRQAFDDMTALFDRLGIDRRDDQATDNTALAAFDTVIAALNDLLERFTTLRAYVYSFVATDSRDDRAQAALSLLMQDSVKLTKLSKRLTAWIGGLDAETLIQRSAVARDHAYLVRRAVEEARHLMSPAEEELAAELDLSGGIAWTRLYQNLTSQMMVPIERDGQVVELPMSQVRNLARDPSREVRRHAHEAELAAWERAALPIAAALNSIKGQVLALGRRRCWATPLDASLFDNGIDRATLDAMMHASREFFPDFRRYLRAKARLLGVERLAWYDLFAPVGGGGRSWQFSDAEAFIVAQFARYSPRMGEFAARAFRERWIDAEPRAGKVGGAFCMSLRRDESRILVNHDSTADSMFTLAHELGHAYHNLNLAHQTMLNRDTPMTLAETASIFCETIVRNAALQEATRDETLEILEAFLSGACQVVVDITSRFLFETALFEQRAARDLSVAELCTMMTDAQKQTYGDVLDEQTLHPFMWAVKGHYYSSGFSYYNYPYMFGLLFGLGLYAEYQRAPEAFQAHYDGLLASTGLASPLDLAARLGFDLRAPAFWRASLEVVRKDIDRFEALVDVV</sequence>
<comment type="cofactor">
    <cofactor evidence="6">
        <name>Zn(2+)</name>
        <dbReference type="ChEBI" id="CHEBI:29105"/>
    </cofactor>
    <text evidence="6">Binds 1 zinc ion.</text>
</comment>
<evidence type="ECO:0000313" key="10">
    <source>
        <dbReference type="Proteomes" id="UP000000263"/>
    </source>
</evidence>
<dbReference type="SUPFAM" id="SSF55486">
    <property type="entry name" value="Metalloproteases ('zincins'), catalytic domain"/>
    <property type="match status" value="1"/>
</dbReference>
<evidence type="ECO:0000256" key="5">
    <source>
        <dbReference type="ARBA" id="ARBA00023049"/>
    </source>
</evidence>
<dbReference type="Pfam" id="PF01432">
    <property type="entry name" value="Peptidase_M3"/>
    <property type="match status" value="1"/>
</dbReference>
<evidence type="ECO:0000256" key="6">
    <source>
        <dbReference type="RuleBase" id="RU003435"/>
    </source>
</evidence>
<gene>
    <name evidence="9" type="ordered locus">Rcas_3273</name>
</gene>
<organism evidence="9 10">
    <name type="scientific">Roseiflexus castenholzii (strain DSM 13941 / HLO8)</name>
    <dbReference type="NCBI Taxonomy" id="383372"/>
    <lineage>
        <taxon>Bacteria</taxon>
        <taxon>Bacillati</taxon>
        <taxon>Chloroflexota</taxon>
        <taxon>Chloroflexia</taxon>
        <taxon>Chloroflexales</taxon>
        <taxon>Roseiflexineae</taxon>
        <taxon>Roseiflexaceae</taxon>
        <taxon>Roseiflexus</taxon>
    </lineage>
</organism>
<reference evidence="9 10" key="1">
    <citation type="submission" date="2007-08" db="EMBL/GenBank/DDBJ databases">
        <title>Complete sequence of Roseiflexus castenholzii DSM 13941.</title>
        <authorList>
            <consortium name="US DOE Joint Genome Institute"/>
            <person name="Copeland A."/>
            <person name="Lucas S."/>
            <person name="Lapidus A."/>
            <person name="Barry K."/>
            <person name="Glavina del Rio T."/>
            <person name="Dalin E."/>
            <person name="Tice H."/>
            <person name="Pitluck S."/>
            <person name="Thompson L.S."/>
            <person name="Brettin T."/>
            <person name="Bruce D."/>
            <person name="Detter J.C."/>
            <person name="Han C."/>
            <person name="Tapia R."/>
            <person name="Schmutz J."/>
            <person name="Larimer F."/>
            <person name="Land M."/>
            <person name="Hauser L."/>
            <person name="Kyrpides N."/>
            <person name="Mikhailova N."/>
            <person name="Bryant D.A."/>
            <person name="Hanada S."/>
            <person name="Tsukatani Y."/>
            <person name="Richardson P."/>
        </authorList>
    </citation>
    <scope>NUCLEOTIDE SEQUENCE [LARGE SCALE GENOMIC DNA]</scope>
    <source>
        <strain evidence="10">DSM 13941 / HLO8</strain>
    </source>
</reference>
<dbReference type="AlphaFoldDB" id="A7NP28"/>
<evidence type="ECO:0000259" key="7">
    <source>
        <dbReference type="Pfam" id="PF01432"/>
    </source>
</evidence>
<dbReference type="InterPro" id="IPR013647">
    <property type="entry name" value="OligopepF_N_dom"/>
</dbReference>
<evidence type="ECO:0000256" key="2">
    <source>
        <dbReference type="ARBA" id="ARBA00022723"/>
    </source>
</evidence>
<evidence type="ECO:0000256" key="1">
    <source>
        <dbReference type="ARBA" id="ARBA00022670"/>
    </source>
</evidence>
<keyword evidence="1 6" id="KW-0645">Protease</keyword>
<dbReference type="GO" id="GO:0006508">
    <property type="term" value="P:proteolysis"/>
    <property type="evidence" value="ECO:0007669"/>
    <property type="project" value="UniProtKB-KW"/>
</dbReference>
<evidence type="ECO:0000259" key="8">
    <source>
        <dbReference type="Pfam" id="PF08439"/>
    </source>
</evidence>
<keyword evidence="3 6" id="KW-0378">Hydrolase</keyword>
<proteinExistence type="inferred from homology"/>
<dbReference type="STRING" id="383372.Rcas_3273"/>
<dbReference type="NCBIfam" id="TIGR02290">
    <property type="entry name" value="M3_fam_3"/>
    <property type="match status" value="1"/>
</dbReference>
<dbReference type="Gene3D" id="1.20.140.70">
    <property type="entry name" value="Oligopeptidase f, N-terminal domain"/>
    <property type="match status" value="1"/>
</dbReference>
<dbReference type="Gene3D" id="1.10.1370.20">
    <property type="entry name" value="Oligoendopeptidase f, C-terminal domain"/>
    <property type="match status" value="1"/>
</dbReference>
<keyword evidence="2 6" id="KW-0479">Metal-binding</keyword>
<protein>
    <submittedName>
        <fullName evidence="9">Oligoendopeptidase, pepF/M3 family</fullName>
    </submittedName>
</protein>
<dbReference type="HOGENOM" id="CLU_021290_3_1_0"/>
<dbReference type="eggNOG" id="COG1164">
    <property type="taxonomic scope" value="Bacteria"/>
</dbReference>
<feature type="domain" description="Peptidase M3A/M3B catalytic" evidence="7">
    <location>
        <begin position="345"/>
        <end position="586"/>
    </location>
</feature>